<proteinExistence type="predicted"/>
<evidence type="ECO:0000256" key="2">
    <source>
        <dbReference type="ARBA" id="ARBA00022840"/>
    </source>
</evidence>
<dbReference type="GO" id="GO:0004016">
    <property type="term" value="F:adenylate cyclase activity"/>
    <property type="evidence" value="ECO:0007669"/>
    <property type="project" value="TreeGrafter"/>
</dbReference>
<dbReference type="GO" id="GO:0006355">
    <property type="term" value="P:regulation of DNA-templated transcription"/>
    <property type="evidence" value="ECO:0007669"/>
    <property type="project" value="InterPro"/>
</dbReference>
<dbReference type="Proteomes" id="UP000198614">
    <property type="component" value="Unassembled WGS sequence"/>
</dbReference>
<dbReference type="SUPFAM" id="SSF48452">
    <property type="entry name" value="TPR-like"/>
    <property type="match status" value="2"/>
</dbReference>
<protein>
    <submittedName>
        <fullName evidence="5">Transcriptional regulator</fullName>
    </submittedName>
</protein>
<reference evidence="5 6" key="1">
    <citation type="submission" date="2016-10" db="EMBL/GenBank/DDBJ databases">
        <authorList>
            <person name="de Groot N.N."/>
        </authorList>
    </citation>
    <scope>NUCLEOTIDE SEQUENCE [LARGE SCALE GENOMIC DNA]</scope>
    <source>
        <strain evidence="5 6">CGMCC 4.1859</strain>
    </source>
</reference>
<feature type="compositionally biased region" description="Gly residues" evidence="3">
    <location>
        <begin position="924"/>
        <end position="933"/>
    </location>
</feature>
<dbReference type="SUPFAM" id="SSF52540">
    <property type="entry name" value="P-loop containing nucleoside triphosphate hydrolases"/>
    <property type="match status" value="1"/>
</dbReference>
<evidence type="ECO:0000259" key="4">
    <source>
        <dbReference type="PROSITE" id="PS50043"/>
    </source>
</evidence>
<evidence type="ECO:0000313" key="5">
    <source>
        <dbReference type="EMBL" id="SDG24002.1"/>
    </source>
</evidence>
<dbReference type="CDD" id="cd06170">
    <property type="entry name" value="LuxR_C_like"/>
    <property type="match status" value="1"/>
</dbReference>
<dbReference type="InterPro" id="IPR000792">
    <property type="entry name" value="Tscrpt_reg_LuxR_C"/>
</dbReference>
<dbReference type="PROSITE" id="PS50043">
    <property type="entry name" value="HTH_LUXR_2"/>
    <property type="match status" value="1"/>
</dbReference>
<dbReference type="Pfam" id="PF13191">
    <property type="entry name" value="AAA_16"/>
    <property type="match status" value="1"/>
</dbReference>
<dbReference type="InterPro" id="IPR016032">
    <property type="entry name" value="Sig_transdc_resp-reg_C-effctor"/>
</dbReference>
<feature type="domain" description="HTH luxR-type" evidence="4">
    <location>
        <begin position="855"/>
        <end position="920"/>
    </location>
</feature>
<dbReference type="Gene3D" id="1.25.40.10">
    <property type="entry name" value="Tetratricopeptide repeat domain"/>
    <property type="match status" value="1"/>
</dbReference>
<dbReference type="PANTHER" id="PTHR16305:SF35">
    <property type="entry name" value="TRANSCRIPTIONAL ACTIVATOR DOMAIN"/>
    <property type="match status" value="1"/>
</dbReference>
<dbReference type="EMBL" id="FNAX01000016">
    <property type="protein sequence ID" value="SDG24002.1"/>
    <property type="molecule type" value="Genomic_DNA"/>
</dbReference>
<dbReference type="PROSITE" id="PS00622">
    <property type="entry name" value="HTH_LUXR_1"/>
    <property type="match status" value="1"/>
</dbReference>
<sequence length="947" mass="101427">MRNNGRARGDQHSTRESASAVVGRESETAEIIRRIDVDRSHSDVLIITGEPGAGKSVLLDLAVGRARSSGRRVLRTVGSESETHLGFAGLYQMLRPVLGEMESLPSRQRSALRAVLGLDDGAETPDAMLVGLAVLTLLSEVAETRPLLVVVDDAQWIDRGTLDVLSFVARRMDSEPVTLLVGVRTTAALPGFDKGYERLEVGPLGIEAANRLLDQQPTPPTGRVRVRILEEAAGNPLALEELARVAAIRQLGGSSIEGPLPLTDRLKRIFAEHAADLPEPTRRTLLLLAAAGVTDAPAASMGLPEADDKVLVPAEQAGLVRQEGPRVAFRNPLIRSAVYHAASFEERRQAHLDLAELLREEPDRRAWHLAAATLRPDQEVSAALQQTADRARRRGGYAAAAAALERAAELSPRGEDRARLLTEAAAAAVFTGQLGWVERLAAEVRESTDDPALTGAASLASGQLMAMGEHHTAAFTTLLRVAGEAAAARSPRVLDALAAAAVVRYYSGEEFQQREIQDLLSHVPDEDARAAMHAWVLAVSDPSGAGASLVPLLPGLIAEAKDDAKRLTMLAIVSWLLDQTPLAARTFDEAFDRWQAHGPLPDGLGCAAGWTYLEQARWAEARSVAADIAAMASSAGLHHAEACARALDSTVLSLLGDTAAARRLAGQALALVDPLESRSVAVFARRALGMAAVAEGDYDTAYTQFRSAFTDDGDPVHYHVSYTVLAELAAAAVRRGRRGDAAELLERSARRLGTGMSARVAVLIARGRALLADPELAEPYFQAALADATGEQWPFERAQTRLDYGEWLRRQRRIAEARPLLSAALATFQRLGARPWIERAQTELRAAGIEASSVVPDAFAELSPQQQQIVRLAARGLTNREIGEKLFLSPRTVGSHLYRVFPKLGITARSQLRDVLEGTLSGAGVQGREGTVGGPPASEAHAADTAW</sequence>
<dbReference type="SUPFAM" id="SSF46894">
    <property type="entry name" value="C-terminal effector domain of the bipartite response regulators"/>
    <property type="match status" value="1"/>
</dbReference>
<dbReference type="AlphaFoldDB" id="A0A1G7SM66"/>
<dbReference type="InterPro" id="IPR011990">
    <property type="entry name" value="TPR-like_helical_dom_sf"/>
</dbReference>
<dbReference type="GO" id="GO:0005737">
    <property type="term" value="C:cytoplasm"/>
    <property type="evidence" value="ECO:0007669"/>
    <property type="project" value="TreeGrafter"/>
</dbReference>
<keyword evidence="1" id="KW-0547">Nucleotide-binding</keyword>
<dbReference type="SMART" id="SM00421">
    <property type="entry name" value="HTH_LUXR"/>
    <property type="match status" value="1"/>
</dbReference>
<dbReference type="PANTHER" id="PTHR16305">
    <property type="entry name" value="TESTICULAR SOLUBLE ADENYLYL CYCLASE"/>
    <property type="match status" value="1"/>
</dbReference>
<dbReference type="OrthoDB" id="7053960at2"/>
<dbReference type="GO" id="GO:0003677">
    <property type="term" value="F:DNA binding"/>
    <property type="evidence" value="ECO:0007669"/>
    <property type="project" value="InterPro"/>
</dbReference>
<dbReference type="Gene3D" id="3.40.50.300">
    <property type="entry name" value="P-loop containing nucleotide triphosphate hydrolases"/>
    <property type="match status" value="1"/>
</dbReference>
<evidence type="ECO:0000256" key="1">
    <source>
        <dbReference type="ARBA" id="ARBA00022741"/>
    </source>
</evidence>
<name>A0A1G7SM66_9ACTN</name>
<evidence type="ECO:0000313" key="6">
    <source>
        <dbReference type="Proteomes" id="UP000198614"/>
    </source>
</evidence>
<dbReference type="GO" id="GO:0005524">
    <property type="term" value="F:ATP binding"/>
    <property type="evidence" value="ECO:0007669"/>
    <property type="project" value="UniProtKB-KW"/>
</dbReference>
<feature type="region of interest" description="Disordered" evidence="3">
    <location>
        <begin position="1"/>
        <end position="25"/>
    </location>
</feature>
<dbReference type="Gene3D" id="1.10.10.10">
    <property type="entry name" value="Winged helix-like DNA-binding domain superfamily/Winged helix DNA-binding domain"/>
    <property type="match status" value="1"/>
</dbReference>
<evidence type="ECO:0000256" key="3">
    <source>
        <dbReference type="SAM" id="MobiDB-lite"/>
    </source>
</evidence>
<keyword evidence="2" id="KW-0067">ATP-binding</keyword>
<feature type="region of interest" description="Disordered" evidence="3">
    <location>
        <begin position="923"/>
        <end position="947"/>
    </location>
</feature>
<dbReference type="PRINTS" id="PR00038">
    <property type="entry name" value="HTHLUXR"/>
</dbReference>
<dbReference type="InterPro" id="IPR041664">
    <property type="entry name" value="AAA_16"/>
</dbReference>
<accession>A0A1G7SM66</accession>
<gene>
    <name evidence="5" type="ORF">SAMN05216260_11649</name>
</gene>
<dbReference type="Pfam" id="PF00196">
    <property type="entry name" value="GerE"/>
    <property type="match status" value="1"/>
</dbReference>
<organism evidence="5 6">
    <name type="scientific">Streptomyces griseoaurantiacus</name>
    <dbReference type="NCBI Taxonomy" id="68213"/>
    <lineage>
        <taxon>Bacteria</taxon>
        <taxon>Bacillati</taxon>
        <taxon>Actinomycetota</taxon>
        <taxon>Actinomycetes</taxon>
        <taxon>Kitasatosporales</taxon>
        <taxon>Streptomycetaceae</taxon>
        <taxon>Streptomyces</taxon>
        <taxon>Streptomyces aurantiacus group</taxon>
    </lineage>
</organism>
<dbReference type="InterPro" id="IPR027417">
    <property type="entry name" value="P-loop_NTPase"/>
</dbReference>
<dbReference type="InterPro" id="IPR036388">
    <property type="entry name" value="WH-like_DNA-bd_sf"/>
</dbReference>